<evidence type="ECO:0000313" key="3">
    <source>
        <dbReference type="Proteomes" id="UP000494322"/>
    </source>
</evidence>
<dbReference type="InterPro" id="IPR010982">
    <property type="entry name" value="Lambda_DNA-bd_dom_sf"/>
</dbReference>
<proteinExistence type="predicted"/>
<name>A0A6J5JSW1_9BURK</name>
<accession>A0A6J5JSW1</accession>
<dbReference type="GO" id="GO:0003677">
    <property type="term" value="F:DNA binding"/>
    <property type="evidence" value="ECO:0007669"/>
    <property type="project" value="InterPro"/>
</dbReference>
<feature type="domain" description="HTH cro/C1-type" evidence="1">
    <location>
        <begin position="15"/>
        <end position="68"/>
    </location>
</feature>
<gene>
    <name evidence="2" type="ORF">BCO9919_06611</name>
</gene>
<dbReference type="CDD" id="cd00093">
    <property type="entry name" value="HTH_XRE"/>
    <property type="match status" value="1"/>
</dbReference>
<organism evidence="2 3">
    <name type="scientific">Burkholderia cenocepacia</name>
    <dbReference type="NCBI Taxonomy" id="95486"/>
    <lineage>
        <taxon>Bacteria</taxon>
        <taxon>Pseudomonadati</taxon>
        <taxon>Pseudomonadota</taxon>
        <taxon>Betaproteobacteria</taxon>
        <taxon>Burkholderiales</taxon>
        <taxon>Burkholderiaceae</taxon>
        <taxon>Burkholderia</taxon>
        <taxon>Burkholderia cepacia complex</taxon>
    </lineage>
</organism>
<dbReference type="Proteomes" id="UP000494322">
    <property type="component" value="Unassembled WGS sequence"/>
</dbReference>
<dbReference type="Gene3D" id="1.10.260.40">
    <property type="entry name" value="lambda repressor-like DNA-binding domains"/>
    <property type="match status" value="1"/>
</dbReference>
<protein>
    <submittedName>
        <fullName evidence="2">Putative transcriptional regulator</fullName>
    </submittedName>
</protein>
<evidence type="ECO:0000313" key="2">
    <source>
        <dbReference type="EMBL" id="CAB3975103.1"/>
    </source>
</evidence>
<dbReference type="SUPFAM" id="SSF47413">
    <property type="entry name" value="lambda repressor-like DNA-binding domains"/>
    <property type="match status" value="1"/>
</dbReference>
<evidence type="ECO:0000259" key="1">
    <source>
        <dbReference type="PROSITE" id="PS50943"/>
    </source>
</evidence>
<dbReference type="AlphaFoldDB" id="A0A6J5JSW1"/>
<dbReference type="PROSITE" id="PS50943">
    <property type="entry name" value="HTH_CROC1"/>
    <property type="match status" value="1"/>
</dbReference>
<reference evidence="2 3" key="1">
    <citation type="submission" date="2020-04" db="EMBL/GenBank/DDBJ databases">
        <authorList>
            <person name="Depoorter E."/>
        </authorList>
    </citation>
    <scope>NUCLEOTIDE SEQUENCE [LARGE SCALE GENOMIC DNA]</scope>
    <source>
        <strain evidence="2 3">BCC0132</strain>
    </source>
</reference>
<sequence length="130" mass="14277">MSIEMNQLDIFSVRLRLERKRLGMNQTEFAAAGGVQQHAQVNYEKGARLPDVSYLVGIAELGVDVQYLLTGRTSDPGTLALTRDEELLLAGFRELKLREKRGVLALVAAINGTPMEQPGPGRAPDENEDV</sequence>
<dbReference type="SMART" id="SM00530">
    <property type="entry name" value="HTH_XRE"/>
    <property type="match status" value="1"/>
</dbReference>
<dbReference type="InterPro" id="IPR001387">
    <property type="entry name" value="Cro/C1-type_HTH"/>
</dbReference>
<dbReference type="EMBL" id="CABWIK020000067">
    <property type="protein sequence ID" value="CAB3975103.1"/>
    <property type="molecule type" value="Genomic_DNA"/>
</dbReference>